<gene>
    <name evidence="3" type="ORF">MAM1_0058d03692</name>
</gene>
<organism evidence="3">
    <name type="scientific">Mucor ambiguus</name>
    <dbReference type="NCBI Taxonomy" id="91626"/>
    <lineage>
        <taxon>Eukaryota</taxon>
        <taxon>Fungi</taxon>
        <taxon>Fungi incertae sedis</taxon>
        <taxon>Mucoromycota</taxon>
        <taxon>Mucoromycotina</taxon>
        <taxon>Mucoromycetes</taxon>
        <taxon>Mucorales</taxon>
        <taxon>Mucorineae</taxon>
        <taxon>Mucoraceae</taxon>
        <taxon>Mucor</taxon>
    </lineage>
</organism>
<reference evidence="3" key="1">
    <citation type="submission" date="2014-09" db="EMBL/GenBank/DDBJ databases">
        <title>Draft genome sequence of an oleaginous Mucoromycotina fungus Mucor ambiguus NBRC6742.</title>
        <authorList>
            <person name="Takeda I."/>
            <person name="Yamane N."/>
            <person name="Morita T."/>
            <person name="Tamano K."/>
            <person name="Machida M."/>
            <person name="Baker S."/>
            <person name="Koike H."/>
        </authorList>
    </citation>
    <scope>NUCLEOTIDE SEQUENCE</scope>
    <source>
        <strain evidence="3">NBRC 6742</strain>
    </source>
</reference>
<feature type="region of interest" description="Disordered" evidence="2">
    <location>
        <begin position="1"/>
        <end position="48"/>
    </location>
</feature>
<accession>A0A0C9MM86</accession>
<sequence>MPPPNVLHSLYVVRKKVPEGEDTQRQKYPKAEIPKGRNTQKQKYPKAEIPEVHPAQLSDGTLSTYAFRKISFGHQNINAQAANATTTPTPLAEASTQAVNTITTPNSEWVHSTKRAIEEISKEIKQLKKRQRYLKKALK</sequence>
<keyword evidence="1" id="KW-0175">Coiled coil</keyword>
<evidence type="ECO:0000313" key="3">
    <source>
        <dbReference type="EMBL" id="GAN04232.1"/>
    </source>
</evidence>
<evidence type="ECO:0000256" key="2">
    <source>
        <dbReference type="SAM" id="MobiDB-lite"/>
    </source>
</evidence>
<dbReference type="AlphaFoldDB" id="A0A0C9MM86"/>
<evidence type="ECO:0000313" key="4">
    <source>
        <dbReference type="Proteomes" id="UP000053815"/>
    </source>
</evidence>
<feature type="compositionally biased region" description="Basic and acidic residues" evidence="2">
    <location>
        <begin position="16"/>
        <end position="35"/>
    </location>
</feature>
<protein>
    <submittedName>
        <fullName evidence="3">Uncharacterized protein</fullName>
    </submittedName>
</protein>
<evidence type="ECO:0000256" key="1">
    <source>
        <dbReference type="SAM" id="Coils"/>
    </source>
</evidence>
<proteinExistence type="predicted"/>
<keyword evidence="4" id="KW-1185">Reference proteome</keyword>
<dbReference type="Proteomes" id="UP000053815">
    <property type="component" value="Unassembled WGS sequence"/>
</dbReference>
<dbReference type="EMBL" id="DF836347">
    <property type="protein sequence ID" value="GAN04232.1"/>
    <property type="molecule type" value="Genomic_DNA"/>
</dbReference>
<name>A0A0C9MM86_9FUNG</name>
<feature type="coiled-coil region" evidence="1">
    <location>
        <begin position="110"/>
        <end position="137"/>
    </location>
</feature>